<protein>
    <recommendedName>
        <fullName evidence="4">DUF2076 domain-containing protein</fullName>
    </recommendedName>
</protein>
<organism evidence="2 3">
    <name type="scientific">Kolteria novifilia</name>
    <dbReference type="NCBI Taxonomy" id="2527975"/>
    <lineage>
        <taxon>Bacteria</taxon>
        <taxon>Pseudomonadati</taxon>
        <taxon>Planctomycetota</taxon>
        <taxon>Planctomycetia</taxon>
        <taxon>Kolteriales</taxon>
        <taxon>Kolteriaceae</taxon>
        <taxon>Kolteria</taxon>
    </lineage>
</organism>
<feature type="compositionally biased region" description="Low complexity" evidence="1">
    <location>
        <begin position="71"/>
        <end position="82"/>
    </location>
</feature>
<proteinExistence type="predicted"/>
<feature type="compositionally biased region" description="Gly residues" evidence="1">
    <location>
        <begin position="83"/>
        <end position="93"/>
    </location>
</feature>
<evidence type="ECO:0008006" key="4">
    <source>
        <dbReference type="Google" id="ProtNLM"/>
    </source>
</evidence>
<evidence type="ECO:0000256" key="1">
    <source>
        <dbReference type="SAM" id="MobiDB-lite"/>
    </source>
</evidence>
<dbReference type="RefSeq" id="WP_145262002.1">
    <property type="nucleotide sequence ID" value="NZ_CP036279.1"/>
</dbReference>
<dbReference type="EMBL" id="CP036279">
    <property type="protein sequence ID" value="QDU64068.1"/>
    <property type="molecule type" value="Genomic_DNA"/>
</dbReference>
<evidence type="ECO:0000313" key="3">
    <source>
        <dbReference type="Proteomes" id="UP000317093"/>
    </source>
</evidence>
<name>A0A518BAR3_9BACT</name>
<dbReference type="InterPro" id="IPR018648">
    <property type="entry name" value="DUF2076"/>
</dbReference>
<dbReference type="Proteomes" id="UP000317093">
    <property type="component" value="Chromosome"/>
</dbReference>
<gene>
    <name evidence="2" type="ORF">Pan216_49560</name>
</gene>
<keyword evidence="3" id="KW-1185">Reference proteome</keyword>
<feature type="region of interest" description="Disordered" evidence="1">
    <location>
        <begin position="71"/>
        <end position="126"/>
    </location>
</feature>
<dbReference type="AlphaFoldDB" id="A0A518BAR3"/>
<feature type="compositionally biased region" description="Pro residues" evidence="1">
    <location>
        <begin position="96"/>
        <end position="106"/>
    </location>
</feature>
<dbReference type="OrthoDB" id="5873420at2"/>
<accession>A0A518BAR3</accession>
<evidence type="ECO:0000313" key="2">
    <source>
        <dbReference type="EMBL" id="QDU64068.1"/>
    </source>
</evidence>
<dbReference type="Pfam" id="PF09849">
    <property type="entry name" value="DUF2076"/>
    <property type="match status" value="1"/>
</dbReference>
<reference evidence="2 3" key="1">
    <citation type="submission" date="2019-02" db="EMBL/GenBank/DDBJ databases">
        <title>Deep-cultivation of Planctomycetes and their phenomic and genomic characterization uncovers novel biology.</title>
        <authorList>
            <person name="Wiegand S."/>
            <person name="Jogler M."/>
            <person name="Boedeker C."/>
            <person name="Pinto D."/>
            <person name="Vollmers J."/>
            <person name="Rivas-Marin E."/>
            <person name="Kohn T."/>
            <person name="Peeters S.H."/>
            <person name="Heuer A."/>
            <person name="Rast P."/>
            <person name="Oberbeckmann S."/>
            <person name="Bunk B."/>
            <person name="Jeske O."/>
            <person name="Meyerdierks A."/>
            <person name="Storesund J.E."/>
            <person name="Kallscheuer N."/>
            <person name="Luecker S."/>
            <person name="Lage O.M."/>
            <person name="Pohl T."/>
            <person name="Merkel B.J."/>
            <person name="Hornburger P."/>
            <person name="Mueller R.-W."/>
            <person name="Bruemmer F."/>
            <person name="Labrenz M."/>
            <person name="Spormann A.M."/>
            <person name="Op den Camp H."/>
            <person name="Overmann J."/>
            <person name="Amann R."/>
            <person name="Jetten M.S.M."/>
            <person name="Mascher T."/>
            <person name="Medema M.H."/>
            <person name="Devos D.P."/>
            <person name="Kaster A.-K."/>
            <person name="Ovreas L."/>
            <person name="Rohde M."/>
            <person name="Galperin M.Y."/>
            <person name="Jogler C."/>
        </authorList>
    </citation>
    <scope>NUCLEOTIDE SEQUENCE [LARGE SCALE GENOMIC DNA]</scope>
    <source>
        <strain evidence="2 3">Pan216</strain>
    </source>
</reference>
<sequence>MEPLERDMIQSVADRLRSAQTGEFDQEADSFIQQQIASQPNALYKLTQSVIVQEHAIKQAEQHIQALQQAQQNAATQSHQGGSFLGGLFGGGSPAPSRPAAPPPQYAQPSRYAPPSQASGGYAGAPNHQGSGVGSFMKGAAQMAVGVAAGSLLYSGIRDIFGGGGMMGGERVIDENVTDINQNVYEQLPDDQGYGGDPNEFQQDPNMDDYNQGDYGMDGGYDDGGGFDGGFDGGGFDDGGGFF</sequence>
<dbReference type="KEGG" id="knv:Pan216_49560"/>